<protein>
    <submittedName>
        <fullName evidence="6">Putative solute carrier family 12</fullName>
    </submittedName>
</protein>
<dbReference type="GO" id="GO:0055064">
    <property type="term" value="P:chloride ion homeostasis"/>
    <property type="evidence" value="ECO:0007669"/>
    <property type="project" value="TreeGrafter"/>
</dbReference>
<evidence type="ECO:0000256" key="3">
    <source>
        <dbReference type="ARBA" id="ARBA00022989"/>
    </source>
</evidence>
<comment type="subcellular location">
    <subcellularLocation>
        <location evidence="1">Membrane</location>
        <topology evidence="1">Multi-pass membrane protein</topology>
    </subcellularLocation>
</comment>
<evidence type="ECO:0000256" key="2">
    <source>
        <dbReference type="ARBA" id="ARBA00022692"/>
    </source>
</evidence>
<proteinExistence type="predicted"/>
<keyword evidence="3" id="KW-1133">Transmembrane helix</keyword>
<dbReference type="PANTHER" id="PTHR11827">
    <property type="entry name" value="SOLUTE CARRIER FAMILY 12, CATION COTRANSPORTERS"/>
    <property type="match status" value="1"/>
</dbReference>
<dbReference type="GO" id="GO:0055075">
    <property type="term" value="P:potassium ion homeostasis"/>
    <property type="evidence" value="ECO:0007669"/>
    <property type="project" value="TreeGrafter"/>
</dbReference>
<organism evidence="6">
    <name type="scientific">Xenopsylla cheopis</name>
    <name type="common">Oriental rat flea</name>
    <name type="synonym">Pulex cheopis</name>
    <dbReference type="NCBI Taxonomy" id="163159"/>
    <lineage>
        <taxon>Eukaryota</taxon>
        <taxon>Metazoa</taxon>
        <taxon>Ecdysozoa</taxon>
        <taxon>Arthropoda</taxon>
        <taxon>Hexapoda</taxon>
        <taxon>Insecta</taxon>
        <taxon>Pterygota</taxon>
        <taxon>Neoptera</taxon>
        <taxon>Endopterygota</taxon>
        <taxon>Siphonaptera</taxon>
        <taxon>Pulicidae</taxon>
        <taxon>Xenopsyllinae</taxon>
        <taxon>Xenopsylla</taxon>
    </lineage>
</organism>
<reference evidence="6" key="1">
    <citation type="submission" date="2020-03" db="EMBL/GenBank/DDBJ databases">
        <title>Transcriptomic Profiling of the Digestive Tract of the Rat Flea, Xenopsylla cheopis, Following Blood Feeding and Infection with Yersinia pestis.</title>
        <authorList>
            <person name="Bland D.M."/>
            <person name="Martens C.A."/>
            <person name="Virtaneva K."/>
            <person name="Kanakabandi K."/>
            <person name="Long D."/>
            <person name="Rosenke R."/>
            <person name="Saturday G.A."/>
            <person name="Hoyt F.H."/>
            <person name="Bruno D.P."/>
            <person name="Ribeiro J.M.C."/>
            <person name="Hinnebusch J."/>
        </authorList>
    </citation>
    <scope>NUCLEOTIDE SEQUENCE</scope>
</reference>
<dbReference type="GO" id="GO:0006884">
    <property type="term" value="P:cell volume homeostasis"/>
    <property type="evidence" value="ECO:0007669"/>
    <property type="project" value="TreeGrafter"/>
</dbReference>
<accession>A0A6M2DX53</accession>
<dbReference type="GO" id="GO:0016020">
    <property type="term" value="C:membrane"/>
    <property type="evidence" value="ECO:0007669"/>
    <property type="project" value="UniProtKB-SubCell"/>
</dbReference>
<sequence>MAMFGAVGTLGSLTASGARGIMHADSNLNLAAMANQSEDTGVLTSHVLHKSAAKALKSAANRQKQQDDSIVYCTRNGSEITKRAITSISMFQKRQPPGSIDVWWLYDDGGLTILLPYILSTRSSWSDCKLRIFALANRQQEMELEERNMANLLSKFRIDYSSLHMVQDITAEPKPESQQLFDSLLNGFRESEREDDDDECYVSDTEMATLHEKSNRQMRLRELLQEHSSEANLIIMSLPMPRKGTVSAPLYMAWLEVLTRDMPPFLLVRGNQTSVLTFYS</sequence>
<keyword evidence="2" id="KW-0812">Transmembrane</keyword>
<dbReference type="Pfam" id="PF03522">
    <property type="entry name" value="SLC12"/>
    <property type="match status" value="1"/>
</dbReference>
<evidence type="ECO:0000256" key="1">
    <source>
        <dbReference type="ARBA" id="ARBA00004141"/>
    </source>
</evidence>
<keyword evidence="4" id="KW-0472">Membrane</keyword>
<evidence type="ECO:0000259" key="5">
    <source>
        <dbReference type="Pfam" id="PF03522"/>
    </source>
</evidence>
<dbReference type="InterPro" id="IPR018491">
    <property type="entry name" value="SLC12_C"/>
</dbReference>
<dbReference type="EMBL" id="GIIL01007106">
    <property type="protein sequence ID" value="NOV50832.1"/>
    <property type="molecule type" value="Transcribed_RNA"/>
</dbReference>
<name>A0A6M2DX53_XENCH</name>
<dbReference type="PANTHER" id="PTHR11827:SF48">
    <property type="entry name" value="GH09711P"/>
    <property type="match status" value="1"/>
</dbReference>
<dbReference type="AlphaFoldDB" id="A0A6M2DX53"/>
<dbReference type="GO" id="GO:0055078">
    <property type="term" value="P:sodium ion homeostasis"/>
    <property type="evidence" value="ECO:0007669"/>
    <property type="project" value="TreeGrafter"/>
</dbReference>
<feature type="domain" description="SLC12A transporter C-terminal" evidence="5">
    <location>
        <begin position="26"/>
        <end position="280"/>
    </location>
</feature>
<dbReference type="GO" id="GO:1990573">
    <property type="term" value="P:potassium ion import across plasma membrane"/>
    <property type="evidence" value="ECO:0007669"/>
    <property type="project" value="TreeGrafter"/>
</dbReference>
<evidence type="ECO:0000313" key="6">
    <source>
        <dbReference type="EMBL" id="NOV50832.1"/>
    </source>
</evidence>
<dbReference type="GO" id="GO:0008511">
    <property type="term" value="F:sodium:potassium:chloride symporter activity"/>
    <property type="evidence" value="ECO:0007669"/>
    <property type="project" value="TreeGrafter"/>
</dbReference>
<evidence type="ECO:0000256" key="4">
    <source>
        <dbReference type="ARBA" id="ARBA00023136"/>
    </source>
</evidence>
<dbReference type="InterPro" id="IPR004842">
    <property type="entry name" value="SLC12A_fam"/>
</dbReference>